<dbReference type="GO" id="GO:0047617">
    <property type="term" value="F:fatty acyl-CoA hydrolase activity"/>
    <property type="evidence" value="ECO:0007669"/>
    <property type="project" value="InterPro"/>
</dbReference>
<reference evidence="5 6" key="1">
    <citation type="submission" date="2015-11" db="EMBL/GenBank/DDBJ databases">
        <title>The genome of Debaryomyces fabryi.</title>
        <authorList>
            <person name="Tafer H."/>
            <person name="Lopandic K."/>
        </authorList>
    </citation>
    <scope>NUCLEOTIDE SEQUENCE [LARGE SCALE GENOMIC DNA]</scope>
    <source>
        <strain evidence="5 6">CBS 789</strain>
    </source>
</reference>
<evidence type="ECO:0000256" key="1">
    <source>
        <dbReference type="ARBA" id="ARBA00006538"/>
    </source>
</evidence>
<dbReference type="Pfam" id="PF20789">
    <property type="entry name" value="4HBT_3C"/>
    <property type="match status" value="1"/>
</dbReference>
<dbReference type="Proteomes" id="UP000054251">
    <property type="component" value="Unassembled WGS sequence"/>
</dbReference>
<dbReference type="OrthoDB" id="68328at2759"/>
<feature type="domain" description="Acyl-CoA thioesterase-like C-terminal" evidence="4">
    <location>
        <begin position="182"/>
        <end position="314"/>
    </location>
</feature>
<evidence type="ECO:0000313" key="6">
    <source>
        <dbReference type="Proteomes" id="UP000054251"/>
    </source>
</evidence>
<dbReference type="AlphaFoldDB" id="A0A0V1PYD3"/>
<dbReference type="PANTHER" id="PTHR11066">
    <property type="entry name" value="ACYL-COA THIOESTERASE"/>
    <property type="match status" value="1"/>
</dbReference>
<accession>A0A0V1PYD3</accession>
<dbReference type="RefSeq" id="XP_015467256.1">
    <property type="nucleotide sequence ID" value="XM_015611924.1"/>
</dbReference>
<dbReference type="GO" id="GO:0005782">
    <property type="term" value="C:peroxisomal matrix"/>
    <property type="evidence" value="ECO:0007669"/>
    <property type="project" value="UniProtKB-SubCell"/>
</dbReference>
<dbReference type="InterPro" id="IPR003703">
    <property type="entry name" value="Acyl_CoA_thio"/>
</dbReference>
<dbReference type="GO" id="GO:0009062">
    <property type="term" value="P:fatty acid catabolic process"/>
    <property type="evidence" value="ECO:0007669"/>
    <property type="project" value="TreeGrafter"/>
</dbReference>
<dbReference type="EMBL" id="LMYN01000062">
    <property type="protein sequence ID" value="KSA01154.1"/>
    <property type="molecule type" value="Genomic_DNA"/>
</dbReference>
<dbReference type="Gene3D" id="2.40.160.210">
    <property type="entry name" value="Acyl-CoA thioesterase, double hotdog domain"/>
    <property type="match status" value="1"/>
</dbReference>
<protein>
    <recommendedName>
        <fullName evidence="7">Acyl-CoA thioesterase II</fullName>
    </recommendedName>
</protein>
<dbReference type="InterPro" id="IPR042171">
    <property type="entry name" value="Acyl-CoA_hotdog"/>
</dbReference>
<feature type="domain" description="Acyl-CoA thioesterase-like N-terminal HotDog" evidence="3">
    <location>
        <begin position="46"/>
        <end position="117"/>
    </location>
</feature>
<name>A0A0V1PYD3_9ASCO</name>
<dbReference type="InterPro" id="IPR049450">
    <property type="entry name" value="ACOT8-like_C"/>
</dbReference>
<comment type="caution">
    <text evidence="5">The sequence shown here is derived from an EMBL/GenBank/DDBJ whole genome shotgun (WGS) entry which is preliminary data.</text>
</comment>
<organism evidence="5 6">
    <name type="scientific">Debaryomyces fabryi</name>
    <dbReference type="NCBI Taxonomy" id="58627"/>
    <lineage>
        <taxon>Eukaryota</taxon>
        <taxon>Fungi</taxon>
        <taxon>Dikarya</taxon>
        <taxon>Ascomycota</taxon>
        <taxon>Saccharomycotina</taxon>
        <taxon>Pichiomycetes</taxon>
        <taxon>Debaryomycetaceae</taxon>
        <taxon>Debaryomyces</taxon>
    </lineage>
</organism>
<proteinExistence type="inferred from homology"/>
<gene>
    <name evidence="5" type="ORF">AC631_03095</name>
</gene>
<evidence type="ECO:0000256" key="2">
    <source>
        <dbReference type="ARBA" id="ARBA00022801"/>
    </source>
</evidence>
<dbReference type="PANTHER" id="PTHR11066:SF34">
    <property type="entry name" value="ACYL-COENZYME A THIOESTERASE 8"/>
    <property type="match status" value="1"/>
</dbReference>
<dbReference type="Pfam" id="PF13622">
    <property type="entry name" value="4HBT_3"/>
    <property type="match status" value="1"/>
</dbReference>
<evidence type="ECO:0008006" key="7">
    <source>
        <dbReference type="Google" id="ProtNLM"/>
    </source>
</evidence>
<evidence type="ECO:0000259" key="3">
    <source>
        <dbReference type="Pfam" id="PF13622"/>
    </source>
</evidence>
<dbReference type="CDD" id="cd03444">
    <property type="entry name" value="Thioesterase_II_repeat1"/>
    <property type="match status" value="1"/>
</dbReference>
<dbReference type="CDD" id="cd03445">
    <property type="entry name" value="Thioesterase_II_repeat2"/>
    <property type="match status" value="1"/>
</dbReference>
<evidence type="ECO:0000259" key="4">
    <source>
        <dbReference type="Pfam" id="PF20789"/>
    </source>
</evidence>
<keyword evidence="2" id="KW-0378">Hydrolase</keyword>
<keyword evidence="6" id="KW-1185">Reference proteome</keyword>
<dbReference type="InterPro" id="IPR049449">
    <property type="entry name" value="TesB_ACOT8-like_N"/>
</dbReference>
<dbReference type="InterPro" id="IPR029069">
    <property type="entry name" value="HotDog_dom_sf"/>
</dbReference>
<evidence type="ECO:0000313" key="5">
    <source>
        <dbReference type="EMBL" id="KSA01154.1"/>
    </source>
</evidence>
<dbReference type="GO" id="GO:0006637">
    <property type="term" value="P:acyl-CoA metabolic process"/>
    <property type="evidence" value="ECO:0007669"/>
    <property type="project" value="InterPro"/>
</dbReference>
<comment type="similarity">
    <text evidence="1">Belongs to the C/M/P thioester hydrolase family.</text>
</comment>
<sequence length="326" mass="36691">MSDALIDNSITVQQSRLEKAFELRKLTDTKYEGVKPLSKPSLNSRGVYGGNLCGQALLVAMETCEPGFTPHSLHSYFIKAGDDTIPCQYEVEKLNDGKNFANRLIRVSQKGQMRYIVMISLTKRNSQANAAREYAKDPKKQSPFEFQAPVAPNFYKYKHEDLQTSHIDHTKTLQHKIPPDFVDHKLNPDESKTSAAKRDLSFWIRIDDASKDPKYKYAGFGIVSDSLYLTSLSRVLHLPIPGSGIGSSGGKGDHFFSVSLDHSIYFHDDSFDPSKWVFFNFSAPRFSNNRVLLQGGYYDENGKLFASIVQEGLVFFHSGSELKAKL</sequence>
<dbReference type="SUPFAM" id="SSF54637">
    <property type="entry name" value="Thioesterase/thiol ester dehydrase-isomerase"/>
    <property type="match status" value="2"/>
</dbReference>
<dbReference type="GeneID" id="26840104"/>